<evidence type="ECO:0000313" key="7">
    <source>
        <dbReference type="Proteomes" id="UP000538666"/>
    </source>
</evidence>
<dbReference type="PANTHER" id="PTHR46193">
    <property type="entry name" value="6-PHOSPHOGLUCONATE PHOSPHATASE"/>
    <property type="match status" value="1"/>
</dbReference>
<reference evidence="6 7" key="1">
    <citation type="submission" date="2020-08" db="EMBL/GenBank/DDBJ databases">
        <title>Genomic Encyclopedia of Type Strains, Phase IV (KMG-IV): sequencing the most valuable type-strain genomes for metagenomic binning, comparative biology and taxonomic classification.</title>
        <authorList>
            <person name="Goeker M."/>
        </authorList>
    </citation>
    <scope>NUCLEOTIDE SEQUENCE [LARGE SCALE GENOMIC DNA]</scope>
    <source>
        <strain evidence="6 7">DSM 103733</strain>
    </source>
</reference>
<dbReference type="Gene3D" id="1.10.150.240">
    <property type="entry name" value="Putative phosphatase, domain 2"/>
    <property type="match status" value="1"/>
</dbReference>
<dbReference type="OrthoDB" id="9809962at2"/>
<dbReference type="Proteomes" id="UP000538666">
    <property type="component" value="Unassembled WGS sequence"/>
</dbReference>
<dbReference type="AlphaFoldDB" id="A0A841JYT7"/>
<organism evidence="6 7">
    <name type="scientific">Silvibacterium bohemicum</name>
    <dbReference type="NCBI Taxonomy" id="1577686"/>
    <lineage>
        <taxon>Bacteria</taxon>
        <taxon>Pseudomonadati</taxon>
        <taxon>Acidobacteriota</taxon>
        <taxon>Terriglobia</taxon>
        <taxon>Terriglobales</taxon>
        <taxon>Acidobacteriaceae</taxon>
        <taxon>Silvibacterium</taxon>
    </lineage>
</organism>
<dbReference type="InterPro" id="IPR041492">
    <property type="entry name" value="HAD_2"/>
</dbReference>
<keyword evidence="6" id="KW-0413">Isomerase</keyword>
<dbReference type="EC" id="5.4.2.6" evidence="6"/>
<comment type="cofactor">
    <cofactor evidence="1">
        <name>Mg(2+)</name>
        <dbReference type="ChEBI" id="CHEBI:18420"/>
    </cofactor>
</comment>
<dbReference type="SFLD" id="SFLDG01135">
    <property type="entry name" value="C1.5.6:_HAD__Beta-PGM__Phospha"/>
    <property type="match status" value="1"/>
</dbReference>
<evidence type="ECO:0000256" key="4">
    <source>
        <dbReference type="ARBA" id="ARBA00022842"/>
    </source>
</evidence>
<dbReference type="InterPro" id="IPR051600">
    <property type="entry name" value="Beta-PGM-like"/>
</dbReference>
<dbReference type="Gene3D" id="3.40.50.1000">
    <property type="entry name" value="HAD superfamily/HAD-like"/>
    <property type="match status" value="1"/>
</dbReference>
<comment type="similarity">
    <text evidence="2">Belongs to the HAD-like hydrolase superfamily. CbbY/CbbZ/Gph/YieH family.</text>
</comment>
<dbReference type="GO" id="GO:0008801">
    <property type="term" value="F:beta-phosphoglucomutase activity"/>
    <property type="evidence" value="ECO:0007669"/>
    <property type="project" value="UniProtKB-EC"/>
</dbReference>
<comment type="caution">
    <text evidence="6">The sequence shown here is derived from an EMBL/GenBank/DDBJ whole genome shotgun (WGS) entry which is preliminary data.</text>
</comment>
<evidence type="ECO:0000256" key="3">
    <source>
        <dbReference type="ARBA" id="ARBA00022723"/>
    </source>
</evidence>
<gene>
    <name evidence="6" type="ORF">HNQ77_001078</name>
</gene>
<evidence type="ECO:0000256" key="1">
    <source>
        <dbReference type="ARBA" id="ARBA00001946"/>
    </source>
</evidence>
<protein>
    <submittedName>
        <fullName evidence="6">Beta-phosphoglucomutase</fullName>
        <ecNumber evidence="6">5.4.2.6</ecNumber>
    </submittedName>
</protein>
<proteinExistence type="inferred from homology"/>
<dbReference type="SFLD" id="SFLDG01129">
    <property type="entry name" value="C1.5:_HAD__Beta-PGM__Phosphata"/>
    <property type="match status" value="1"/>
</dbReference>
<dbReference type="GO" id="GO:0046872">
    <property type="term" value="F:metal ion binding"/>
    <property type="evidence" value="ECO:0007669"/>
    <property type="project" value="UniProtKB-KW"/>
</dbReference>
<dbReference type="NCBIfam" id="TIGR01509">
    <property type="entry name" value="HAD-SF-IA-v3"/>
    <property type="match status" value="1"/>
</dbReference>
<evidence type="ECO:0000313" key="6">
    <source>
        <dbReference type="EMBL" id="MBB6143134.1"/>
    </source>
</evidence>
<sequence>MLTERTDWTKQMTKPQAIVFDMDGVLIDSEELHAHAKRIAFEHAGIALSDADLRAYIGRSDAVMIDEIGARHGLADGRKSAVLNEKKQFYEQEEQGIKIVPGAIEFVRWAAQHYRLALATSATPRNRIATLNRLGIADLFEAVADLGDISEPKPSPEIYLTVTSRLALRPSQCLVVEDALTGVLSAKGAGCCVSALTRTFAARELLDAGADFIFEDFASLKRFAEIEK</sequence>
<dbReference type="EMBL" id="JACHEK010000002">
    <property type="protein sequence ID" value="MBB6143134.1"/>
    <property type="molecule type" value="Genomic_DNA"/>
</dbReference>
<accession>A0A841JYT7</accession>
<evidence type="ECO:0000256" key="2">
    <source>
        <dbReference type="ARBA" id="ARBA00006171"/>
    </source>
</evidence>
<dbReference type="InterPro" id="IPR023214">
    <property type="entry name" value="HAD_sf"/>
</dbReference>
<keyword evidence="3" id="KW-0479">Metal-binding</keyword>
<keyword evidence="4" id="KW-0460">Magnesium</keyword>
<dbReference type="InterPro" id="IPR036412">
    <property type="entry name" value="HAD-like_sf"/>
</dbReference>
<evidence type="ECO:0000256" key="5">
    <source>
        <dbReference type="ARBA" id="ARBA00023277"/>
    </source>
</evidence>
<keyword evidence="7" id="KW-1185">Reference proteome</keyword>
<dbReference type="PRINTS" id="PR00413">
    <property type="entry name" value="HADHALOGNASE"/>
</dbReference>
<keyword evidence="5" id="KW-0119">Carbohydrate metabolism</keyword>
<dbReference type="Pfam" id="PF13419">
    <property type="entry name" value="HAD_2"/>
    <property type="match status" value="1"/>
</dbReference>
<dbReference type="InterPro" id="IPR006439">
    <property type="entry name" value="HAD-SF_hydro_IA"/>
</dbReference>
<dbReference type="InterPro" id="IPR023198">
    <property type="entry name" value="PGP-like_dom2"/>
</dbReference>
<dbReference type="RefSeq" id="WP_082125939.1">
    <property type="nucleotide sequence ID" value="NZ_JACHEK010000002.1"/>
</dbReference>
<name>A0A841JYT7_9BACT</name>
<dbReference type="PANTHER" id="PTHR46193:SF18">
    <property type="entry name" value="HEXITOL PHOSPHATASE B"/>
    <property type="match status" value="1"/>
</dbReference>
<dbReference type="SUPFAM" id="SSF56784">
    <property type="entry name" value="HAD-like"/>
    <property type="match status" value="1"/>
</dbReference>
<dbReference type="SFLD" id="SFLDS00003">
    <property type="entry name" value="Haloacid_Dehalogenase"/>
    <property type="match status" value="1"/>
</dbReference>